<protein>
    <recommendedName>
        <fullName evidence="1">Putative membrane protein insertion efficiency factor</fullName>
    </recommendedName>
</protein>
<dbReference type="NCBIfam" id="TIGR00278">
    <property type="entry name" value="membrane protein insertion efficiency factor YidD"/>
    <property type="match status" value="1"/>
</dbReference>
<organism evidence="2 3">
    <name type="scientific">Campylobacter magnus</name>
    <dbReference type="NCBI Taxonomy" id="3026462"/>
    <lineage>
        <taxon>Bacteria</taxon>
        <taxon>Pseudomonadati</taxon>
        <taxon>Campylobacterota</taxon>
        <taxon>Epsilonproteobacteria</taxon>
        <taxon>Campylobacterales</taxon>
        <taxon>Campylobacteraceae</taxon>
        <taxon>Campylobacter</taxon>
    </lineage>
</organism>
<reference evidence="2 3" key="1">
    <citation type="submission" date="2023-06" db="EMBL/GenBank/DDBJ databases">
        <title>Campylobacter magnum sp. nov., isolated from cecal contents of domestic pigs (Sus scrofa domesticus).</title>
        <authorList>
            <person name="Papic B."/>
            <person name="Gruntar I."/>
        </authorList>
    </citation>
    <scope>NUCLEOTIDE SEQUENCE [LARGE SCALE GENOMIC DNA]</scope>
    <source>
        <strain evidence="3">34484-21</strain>
    </source>
</reference>
<sequence length="118" mass="13787">MSVKSMNFIPLFFIRVYKAFISPLLGQNCRYYPSCSSYASWLLENENFFKASLAIMLRILRCNQLFSGGIEYPVIKKNIAKNNLLPNSKSIKFPSFWLVPYKNKKFYLIKNIRTNPSV</sequence>
<comment type="similarity">
    <text evidence="1">Belongs to the UPF0161 family.</text>
</comment>
<dbReference type="Pfam" id="PF01809">
    <property type="entry name" value="YidD"/>
    <property type="match status" value="1"/>
</dbReference>
<evidence type="ECO:0000313" key="3">
    <source>
        <dbReference type="Proteomes" id="UP001171111"/>
    </source>
</evidence>
<keyword evidence="3" id="KW-1185">Reference proteome</keyword>
<evidence type="ECO:0000313" key="2">
    <source>
        <dbReference type="EMBL" id="MDO2409181.1"/>
    </source>
</evidence>
<keyword evidence="1" id="KW-1003">Cell membrane</keyword>
<keyword evidence="1" id="KW-0472">Membrane</keyword>
<evidence type="ECO:0000256" key="1">
    <source>
        <dbReference type="HAMAP-Rule" id="MF_00386"/>
    </source>
</evidence>
<comment type="function">
    <text evidence="1">Could be involved in insertion of integral membrane proteins into the membrane.</text>
</comment>
<dbReference type="HAMAP" id="MF_00386">
    <property type="entry name" value="UPF0161_YidD"/>
    <property type="match status" value="1"/>
</dbReference>
<comment type="caution">
    <text evidence="2">The sequence shown here is derived from an EMBL/GenBank/DDBJ whole genome shotgun (WGS) entry which is preliminary data.</text>
</comment>
<name>A0ABT8TA86_9BACT</name>
<dbReference type="RefSeq" id="WP_273929839.1">
    <property type="nucleotide sequence ID" value="NZ_JAQSLK010000002.1"/>
</dbReference>
<gene>
    <name evidence="2" type="primary">yidD</name>
    <name evidence="2" type="ORF">Q2362_03580</name>
</gene>
<accession>A0ABT8TA86</accession>
<dbReference type="EMBL" id="JAULJQ010000003">
    <property type="protein sequence ID" value="MDO2409181.1"/>
    <property type="molecule type" value="Genomic_DNA"/>
</dbReference>
<dbReference type="PANTHER" id="PTHR33383:SF1">
    <property type="entry name" value="MEMBRANE PROTEIN INSERTION EFFICIENCY FACTOR-RELATED"/>
    <property type="match status" value="1"/>
</dbReference>
<dbReference type="PANTHER" id="PTHR33383">
    <property type="entry name" value="MEMBRANE PROTEIN INSERTION EFFICIENCY FACTOR-RELATED"/>
    <property type="match status" value="1"/>
</dbReference>
<proteinExistence type="inferred from homology"/>
<comment type="subcellular location">
    <subcellularLocation>
        <location evidence="1">Cell membrane</location>
        <topology evidence="1">Peripheral membrane protein</topology>
        <orientation evidence="1">Cytoplasmic side</orientation>
    </subcellularLocation>
</comment>
<dbReference type="Proteomes" id="UP001171111">
    <property type="component" value="Unassembled WGS sequence"/>
</dbReference>
<dbReference type="SMART" id="SM01234">
    <property type="entry name" value="Haemolytic"/>
    <property type="match status" value="1"/>
</dbReference>
<dbReference type="InterPro" id="IPR002696">
    <property type="entry name" value="Membr_insert_effic_factor_YidD"/>
</dbReference>